<dbReference type="PRINTS" id="PR00619">
    <property type="entry name" value="GATAZNFINGER"/>
</dbReference>
<evidence type="ECO:0000259" key="7">
    <source>
        <dbReference type="PROSITE" id="PS50114"/>
    </source>
</evidence>
<name>A0AAD6S0P2_9AGAR</name>
<comment type="subcellular location">
    <subcellularLocation>
        <location evidence="1">Nucleus</location>
    </subcellularLocation>
</comment>
<organism evidence="8 9">
    <name type="scientific">Mycena alexandri</name>
    <dbReference type="NCBI Taxonomy" id="1745969"/>
    <lineage>
        <taxon>Eukaryota</taxon>
        <taxon>Fungi</taxon>
        <taxon>Dikarya</taxon>
        <taxon>Basidiomycota</taxon>
        <taxon>Agaricomycotina</taxon>
        <taxon>Agaricomycetes</taxon>
        <taxon>Agaricomycetidae</taxon>
        <taxon>Agaricales</taxon>
        <taxon>Marasmiineae</taxon>
        <taxon>Mycenaceae</taxon>
        <taxon>Mycena</taxon>
    </lineage>
</organism>
<dbReference type="GO" id="GO:0045944">
    <property type="term" value="P:positive regulation of transcription by RNA polymerase II"/>
    <property type="evidence" value="ECO:0007669"/>
    <property type="project" value="TreeGrafter"/>
</dbReference>
<dbReference type="InterPro" id="IPR039355">
    <property type="entry name" value="Transcription_factor_GATA"/>
</dbReference>
<feature type="domain" description="GATA-type" evidence="7">
    <location>
        <begin position="156"/>
        <end position="205"/>
    </location>
</feature>
<dbReference type="InterPro" id="IPR013088">
    <property type="entry name" value="Znf_NHR/GATA"/>
</dbReference>
<evidence type="ECO:0000313" key="9">
    <source>
        <dbReference type="Proteomes" id="UP001218188"/>
    </source>
</evidence>
<dbReference type="GO" id="GO:0008270">
    <property type="term" value="F:zinc ion binding"/>
    <property type="evidence" value="ECO:0007669"/>
    <property type="project" value="UniProtKB-KW"/>
</dbReference>
<dbReference type="GO" id="GO:0000978">
    <property type="term" value="F:RNA polymerase II cis-regulatory region sequence-specific DNA binding"/>
    <property type="evidence" value="ECO:0007669"/>
    <property type="project" value="TreeGrafter"/>
</dbReference>
<feature type="domain" description="GATA-type" evidence="7">
    <location>
        <begin position="89"/>
        <end position="132"/>
    </location>
</feature>
<evidence type="ECO:0000256" key="2">
    <source>
        <dbReference type="ARBA" id="ARBA00022723"/>
    </source>
</evidence>
<dbReference type="Pfam" id="PF00320">
    <property type="entry name" value="GATA"/>
    <property type="match status" value="2"/>
</dbReference>
<keyword evidence="9" id="KW-1185">Reference proteome</keyword>
<evidence type="ECO:0000256" key="4">
    <source>
        <dbReference type="ARBA" id="ARBA00022833"/>
    </source>
</evidence>
<dbReference type="SUPFAM" id="SSF57716">
    <property type="entry name" value="Glucocorticoid receptor-like (DNA-binding domain)"/>
    <property type="match status" value="2"/>
</dbReference>
<dbReference type="AlphaFoldDB" id="A0AAD6S0P2"/>
<dbReference type="InterPro" id="IPR000679">
    <property type="entry name" value="Znf_GATA"/>
</dbReference>
<evidence type="ECO:0000313" key="8">
    <source>
        <dbReference type="EMBL" id="KAJ7018868.1"/>
    </source>
</evidence>
<keyword evidence="4" id="KW-0862">Zinc</keyword>
<proteinExistence type="predicted"/>
<gene>
    <name evidence="8" type="ORF">C8F04DRAFT_1149848</name>
</gene>
<dbReference type="Gene3D" id="3.30.50.10">
    <property type="entry name" value="Erythroid Transcription Factor GATA-1, subunit A"/>
    <property type="match status" value="2"/>
</dbReference>
<accession>A0AAD6S0P2</accession>
<comment type="caution">
    <text evidence="8">The sequence shown here is derived from an EMBL/GenBank/DDBJ whole genome shotgun (WGS) entry which is preliminary data.</text>
</comment>
<keyword evidence="3 6" id="KW-0863">Zinc-finger</keyword>
<dbReference type="GO" id="GO:0005634">
    <property type="term" value="C:nucleus"/>
    <property type="evidence" value="ECO:0007669"/>
    <property type="project" value="UniProtKB-SubCell"/>
</dbReference>
<evidence type="ECO:0000256" key="5">
    <source>
        <dbReference type="ARBA" id="ARBA00023242"/>
    </source>
</evidence>
<dbReference type="PANTHER" id="PTHR10071:SF281">
    <property type="entry name" value="BOX A-BINDING FACTOR-RELATED"/>
    <property type="match status" value="1"/>
</dbReference>
<dbReference type="PROSITE" id="PS00344">
    <property type="entry name" value="GATA_ZN_FINGER_1"/>
    <property type="match status" value="1"/>
</dbReference>
<dbReference type="Proteomes" id="UP001218188">
    <property type="component" value="Unassembled WGS sequence"/>
</dbReference>
<reference evidence="8" key="1">
    <citation type="submission" date="2023-03" db="EMBL/GenBank/DDBJ databases">
        <title>Massive genome expansion in bonnet fungi (Mycena s.s.) driven by repeated elements and novel gene families across ecological guilds.</title>
        <authorList>
            <consortium name="Lawrence Berkeley National Laboratory"/>
            <person name="Harder C.B."/>
            <person name="Miyauchi S."/>
            <person name="Viragh M."/>
            <person name="Kuo A."/>
            <person name="Thoen E."/>
            <person name="Andreopoulos B."/>
            <person name="Lu D."/>
            <person name="Skrede I."/>
            <person name="Drula E."/>
            <person name="Henrissat B."/>
            <person name="Morin E."/>
            <person name="Kohler A."/>
            <person name="Barry K."/>
            <person name="LaButti K."/>
            <person name="Morin E."/>
            <person name="Salamov A."/>
            <person name="Lipzen A."/>
            <person name="Mereny Z."/>
            <person name="Hegedus B."/>
            <person name="Baldrian P."/>
            <person name="Stursova M."/>
            <person name="Weitz H."/>
            <person name="Taylor A."/>
            <person name="Grigoriev I.V."/>
            <person name="Nagy L.G."/>
            <person name="Martin F."/>
            <person name="Kauserud H."/>
        </authorList>
    </citation>
    <scope>NUCLEOTIDE SEQUENCE</scope>
    <source>
        <strain evidence="8">CBHHK200</strain>
    </source>
</reference>
<dbReference type="SMART" id="SM00401">
    <property type="entry name" value="ZnF_GATA"/>
    <property type="match status" value="2"/>
</dbReference>
<evidence type="ECO:0000256" key="1">
    <source>
        <dbReference type="ARBA" id="ARBA00004123"/>
    </source>
</evidence>
<keyword evidence="5" id="KW-0539">Nucleus</keyword>
<evidence type="ECO:0000256" key="6">
    <source>
        <dbReference type="PROSITE-ProRule" id="PRU00094"/>
    </source>
</evidence>
<dbReference type="PANTHER" id="PTHR10071">
    <property type="entry name" value="TRANSCRIPTION FACTOR GATA FAMILY MEMBER"/>
    <property type="match status" value="1"/>
</dbReference>
<dbReference type="GO" id="GO:0000981">
    <property type="term" value="F:DNA-binding transcription factor activity, RNA polymerase II-specific"/>
    <property type="evidence" value="ECO:0007669"/>
    <property type="project" value="TreeGrafter"/>
</dbReference>
<dbReference type="PROSITE" id="PS50114">
    <property type="entry name" value="GATA_ZN_FINGER_2"/>
    <property type="match status" value="2"/>
</dbReference>
<evidence type="ECO:0000256" key="3">
    <source>
        <dbReference type="ARBA" id="ARBA00022771"/>
    </source>
</evidence>
<dbReference type="GO" id="GO:0000122">
    <property type="term" value="P:negative regulation of transcription by RNA polymerase II"/>
    <property type="evidence" value="ECO:0007669"/>
    <property type="project" value="TreeGrafter"/>
</dbReference>
<dbReference type="CDD" id="cd00202">
    <property type="entry name" value="ZnF_GATA"/>
    <property type="match status" value="2"/>
</dbReference>
<sequence>MVAPPVSSGTPHGYNGMPAYAQYVGPPHNGMQGAQYFNTSMQNSGAAAPHFAAPPAQNSANYPYAAAPPSPYPPPASYHGQSIAGPDLTAAIKQCEHCHTTSTPLWRRDPDTQRILCNACGLFKQQRHAERPKILIDADDHGEESETFVAPPGSPECSHCHTQNTSVWRRSKEGERLCNACGCWQRLHNGAERPLSLKSNKVKPRART</sequence>
<protein>
    <recommendedName>
        <fullName evidence="7">GATA-type domain-containing protein</fullName>
    </recommendedName>
</protein>
<keyword evidence="2" id="KW-0479">Metal-binding</keyword>
<dbReference type="EMBL" id="JARJCM010000319">
    <property type="protein sequence ID" value="KAJ7018868.1"/>
    <property type="molecule type" value="Genomic_DNA"/>
</dbReference>